<keyword evidence="1" id="KW-0812">Transmembrane</keyword>
<dbReference type="Pfam" id="PF01882">
    <property type="entry name" value="DUF58"/>
    <property type="match status" value="1"/>
</dbReference>
<feature type="domain" description="DUF58" evidence="2">
    <location>
        <begin position="201"/>
        <end position="313"/>
    </location>
</feature>
<comment type="caution">
    <text evidence="3">The sequence shown here is derived from an EMBL/GenBank/DDBJ whole genome shotgun (WGS) entry which is preliminary data.</text>
</comment>
<accession>A0AAE3GLL3</accession>
<keyword evidence="4" id="KW-1185">Reference proteome</keyword>
<evidence type="ECO:0000259" key="2">
    <source>
        <dbReference type="Pfam" id="PF01882"/>
    </source>
</evidence>
<evidence type="ECO:0000313" key="4">
    <source>
        <dbReference type="Proteomes" id="UP001206128"/>
    </source>
</evidence>
<dbReference type="RefSeq" id="WP_253778458.1">
    <property type="nucleotide sequence ID" value="NZ_JAMTCK010000019.1"/>
</dbReference>
<feature type="transmembrane region" description="Helical" evidence="1">
    <location>
        <begin position="12"/>
        <end position="29"/>
    </location>
</feature>
<feature type="transmembrane region" description="Helical" evidence="1">
    <location>
        <begin position="35"/>
        <end position="53"/>
    </location>
</feature>
<evidence type="ECO:0000313" key="3">
    <source>
        <dbReference type="EMBL" id="MCP2169554.1"/>
    </source>
</evidence>
<protein>
    <submittedName>
        <fullName evidence="3">Uncharacterized conserved protein, DUF58 family, contains vWF domain</fullName>
    </submittedName>
</protein>
<dbReference type="PANTHER" id="PTHR34351">
    <property type="entry name" value="SLR1927 PROTEIN-RELATED"/>
    <property type="match status" value="1"/>
</dbReference>
<reference evidence="3" key="1">
    <citation type="submission" date="2022-06" db="EMBL/GenBank/DDBJ databases">
        <title>Genomic Encyclopedia of Archaeal and Bacterial Type Strains, Phase II (KMG-II): from individual species to whole genera.</title>
        <authorList>
            <person name="Goeker M."/>
        </authorList>
    </citation>
    <scope>NUCLEOTIDE SEQUENCE</scope>
    <source>
        <strain evidence="3">DSM 43935</strain>
    </source>
</reference>
<dbReference type="EMBL" id="JAMTCK010000019">
    <property type="protein sequence ID" value="MCP2169554.1"/>
    <property type="molecule type" value="Genomic_DNA"/>
</dbReference>
<organism evidence="3 4">
    <name type="scientific">Goodfellowiella coeruleoviolacea</name>
    <dbReference type="NCBI Taxonomy" id="334858"/>
    <lineage>
        <taxon>Bacteria</taxon>
        <taxon>Bacillati</taxon>
        <taxon>Actinomycetota</taxon>
        <taxon>Actinomycetes</taxon>
        <taxon>Pseudonocardiales</taxon>
        <taxon>Pseudonocardiaceae</taxon>
        <taxon>Goodfellowiella</taxon>
    </lineage>
</organism>
<keyword evidence="1" id="KW-1133">Transmembrane helix</keyword>
<gene>
    <name evidence="3" type="ORF">LX83_006440</name>
</gene>
<keyword evidence="1" id="KW-0472">Membrane</keyword>
<evidence type="ECO:0000256" key="1">
    <source>
        <dbReference type="SAM" id="Phobius"/>
    </source>
</evidence>
<name>A0AAE3GLL3_9PSEU</name>
<dbReference type="InterPro" id="IPR002881">
    <property type="entry name" value="DUF58"/>
</dbReference>
<dbReference type="PANTHER" id="PTHR34351:SF1">
    <property type="entry name" value="SLR1927 PROTEIN"/>
    <property type="match status" value="1"/>
</dbReference>
<dbReference type="Proteomes" id="UP001206128">
    <property type="component" value="Unassembled WGS sequence"/>
</dbReference>
<proteinExistence type="predicted"/>
<sequence>MRAALSGLTTRGRCLLAAGFAAGLCSVVLNERDLLRVAIFVIALPVLAAVLAARARVGLRAERQLVPSRVAVGSATEVRLVVRSSGALPSGGLLLEDGVPYALGNRPRFVVERLPRHGATPLSYPLRPVLRGVQQVGPLLARVTDPFGLAEFERELAGHSRLVVVPRVHALTGLAIGAGTGGGTEGAVRRRAGQGEDDSVVRPYRHGDDLRKVHWRSTARRDELMVRVEEQPWRGGTTVLIDHRLVAHRGSGPTASLEWAVSFAASVCVHLHRLGEQVRLVDEDGQELAAGQAGADSGAVLDALAAVQPSHRRDLLWHTDPAAGQELVAVLGAAAPATVSELARSRPRGARSLAVLLDVAAWANANEESAPDPAGAARLLRGAGWQVAVARPTLSMDQVWRELGQGVSTPTEVG</sequence>
<dbReference type="AlphaFoldDB" id="A0AAE3GLL3"/>